<evidence type="ECO:0000256" key="1">
    <source>
        <dbReference type="ARBA" id="ARBA00004251"/>
    </source>
</evidence>
<evidence type="ECO:0000256" key="11">
    <source>
        <dbReference type="SAM" id="Phobius"/>
    </source>
</evidence>
<accession>A0AA88P6E2</accession>
<gene>
    <name evidence="14" type="ORF">Q8A67_023620</name>
</gene>
<dbReference type="SMART" id="SM00409">
    <property type="entry name" value="IG"/>
    <property type="match status" value="1"/>
</dbReference>
<dbReference type="Proteomes" id="UP001187343">
    <property type="component" value="Unassembled WGS sequence"/>
</dbReference>
<keyword evidence="9" id="KW-0325">Glycoprotein</keyword>
<dbReference type="GO" id="GO:0042130">
    <property type="term" value="P:negative regulation of T cell proliferation"/>
    <property type="evidence" value="ECO:0007669"/>
    <property type="project" value="TreeGrafter"/>
</dbReference>
<comment type="subcellular location">
    <subcellularLocation>
        <location evidence="1">Cell membrane</location>
        <topology evidence="1">Single-pass type I membrane protein</topology>
    </subcellularLocation>
</comment>
<dbReference type="Gene3D" id="2.60.40.10">
    <property type="entry name" value="Immunoglobulins"/>
    <property type="match status" value="1"/>
</dbReference>
<keyword evidence="8" id="KW-0675">Receptor</keyword>
<dbReference type="InterPro" id="IPR007110">
    <property type="entry name" value="Ig-like_dom"/>
</dbReference>
<dbReference type="PANTHER" id="PTHR25466:SF9">
    <property type="entry name" value="FIBRONECTIN TYPE-III DOMAIN-CONTAINING PROTEIN"/>
    <property type="match status" value="1"/>
</dbReference>
<keyword evidence="10" id="KW-0393">Immunoglobulin domain</keyword>
<organism evidence="14 15">
    <name type="scientific">Cirrhinus molitorella</name>
    <name type="common">mud carp</name>
    <dbReference type="NCBI Taxonomy" id="172907"/>
    <lineage>
        <taxon>Eukaryota</taxon>
        <taxon>Metazoa</taxon>
        <taxon>Chordata</taxon>
        <taxon>Craniata</taxon>
        <taxon>Vertebrata</taxon>
        <taxon>Euteleostomi</taxon>
        <taxon>Actinopterygii</taxon>
        <taxon>Neopterygii</taxon>
        <taxon>Teleostei</taxon>
        <taxon>Ostariophysi</taxon>
        <taxon>Cypriniformes</taxon>
        <taxon>Cyprinidae</taxon>
        <taxon>Labeoninae</taxon>
        <taxon>Labeonini</taxon>
        <taxon>Cirrhinus</taxon>
    </lineage>
</organism>
<evidence type="ECO:0000313" key="14">
    <source>
        <dbReference type="EMBL" id="KAK2871093.1"/>
    </source>
</evidence>
<sequence>MFLRRITNCLILLTLIHLPHTGAENVFIAAEGKTVHLPCHSPPKDSVQVSVEWTKHSANNTTICKLVNQLTADCINHFKLNIESLTLSIENVKPSDSGYYSCKTSRIIPPPTLDNISNVTLNVETRPHLSLQLKNSSNATCVHLLCSLEGLTTERVNFTWSREGQYTTNAMNSELCLCKPDWSEGDIITCYASYSGTQTQQSILLSSQNPSEKAIGQLLIISCSAAAGLILCIILLVVICKCRKQDQHGSIVFTNKVYENFSFAMARQNTQPIDKPQPEECIYEN</sequence>
<protein>
    <recommendedName>
        <fullName evidence="13">Ig-like domain-containing protein</fullName>
    </recommendedName>
</protein>
<dbReference type="InterPro" id="IPR036179">
    <property type="entry name" value="Ig-like_dom_sf"/>
</dbReference>
<proteinExistence type="predicted"/>
<evidence type="ECO:0000259" key="13">
    <source>
        <dbReference type="PROSITE" id="PS50835"/>
    </source>
</evidence>
<dbReference type="GO" id="GO:0007166">
    <property type="term" value="P:cell surface receptor signaling pathway"/>
    <property type="evidence" value="ECO:0007669"/>
    <property type="project" value="TreeGrafter"/>
</dbReference>
<dbReference type="InterPro" id="IPR013783">
    <property type="entry name" value="Ig-like_fold"/>
</dbReference>
<dbReference type="GO" id="GO:0006955">
    <property type="term" value="P:immune response"/>
    <property type="evidence" value="ECO:0007669"/>
    <property type="project" value="TreeGrafter"/>
</dbReference>
<feature type="domain" description="Ig-like" evidence="13">
    <location>
        <begin position="19"/>
        <end position="120"/>
    </location>
</feature>
<evidence type="ECO:0000256" key="10">
    <source>
        <dbReference type="ARBA" id="ARBA00023319"/>
    </source>
</evidence>
<dbReference type="PANTHER" id="PTHR25466">
    <property type="entry name" value="T-LYMPHOCYTE ACTIVATION ANTIGEN"/>
    <property type="match status" value="1"/>
</dbReference>
<evidence type="ECO:0000256" key="12">
    <source>
        <dbReference type="SAM" id="SignalP"/>
    </source>
</evidence>
<evidence type="ECO:0000256" key="8">
    <source>
        <dbReference type="ARBA" id="ARBA00023170"/>
    </source>
</evidence>
<dbReference type="Pfam" id="PF07686">
    <property type="entry name" value="V-set"/>
    <property type="match status" value="1"/>
</dbReference>
<evidence type="ECO:0000256" key="9">
    <source>
        <dbReference type="ARBA" id="ARBA00023180"/>
    </source>
</evidence>
<dbReference type="InterPro" id="IPR003599">
    <property type="entry name" value="Ig_sub"/>
</dbReference>
<dbReference type="GO" id="GO:0042102">
    <property type="term" value="P:positive regulation of T cell proliferation"/>
    <property type="evidence" value="ECO:0007669"/>
    <property type="project" value="TreeGrafter"/>
</dbReference>
<dbReference type="EMBL" id="JAUYZG010000023">
    <property type="protein sequence ID" value="KAK2871093.1"/>
    <property type="molecule type" value="Genomic_DNA"/>
</dbReference>
<evidence type="ECO:0000256" key="7">
    <source>
        <dbReference type="ARBA" id="ARBA00023157"/>
    </source>
</evidence>
<dbReference type="GO" id="GO:0031295">
    <property type="term" value="P:T cell costimulation"/>
    <property type="evidence" value="ECO:0007669"/>
    <property type="project" value="TreeGrafter"/>
</dbReference>
<name>A0AA88P6E2_9TELE</name>
<reference evidence="14" key="1">
    <citation type="submission" date="2023-08" db="EMBL/GenBank/DDBJ databases">
        <title>Chromosome-level Genome Assembly of mud carp (Cirrhinus molitorella).</title>
        <authorList>
            <person name="Liu H."/>
        </authorList>
    </citation>
    <scope>NUCLEOTIDE SEQUENCE</scope>
    <source>
        <strain evidence="14">Prfri</strain>
        <tissue evidence="14">Muscle</tissue>
    </source>
</reference>
<keyword evidence="5 11" id="KW-1133">Transmembrane helix</keyword>
<dbReference type="SUPFAM" id="SSF48726">
    <property type="entry name" value="Immunoglobulin"/>
    <property type="match status" value="2"/>
</dbReference>
<keyword evidence="15" id="KW-1185">Reference proteome</keyword>
<feature type="chain" id="PRO_5041694851" description="Ig-like domain-containing protein" evidence="12">
    <location>
        <begin position="24"/>
        <end position="285"/>
    </location>
</feature>
<dbReference type="AlphaFoldDB" id="A0AA88P6E2"/>
<keyword evidence="4 12" id="KW-0732">Signal</keyword>
<evidence type="ECO:0000313" key="15">
    <source>
        <dbReference type="Proteomes" id="UP001187343"/>
    </source>
</evidence>
<keyword evidence="6 11" id="KW-0472">Membrane</keyword>
<evidence type="ECO:0000256" key="2">
    <source>
        <dbReference type="ARBA" id="ARBA00022475"/>
    </source>
</evidence>
<feature type="domain" description="Ig-like" evidence="13">
    <location>
        <begin position="127"/>
        <end position="206"/>
    </location>
</feature>
<evidence type="ECO:0000256" key="5">
    <source>
        <dbReference type="ARBA" id="ARBA00022989"/>
    </source>
</evidence>
<dbReference type="PROSITE" id="PS50835">
    <property type="entry name" value="IG_LIKE"/>
    <property type="match status" value="2"/>
</dbReference>
<dbReference type="InterPro" id="IPR013106">
    <property type="entry name" value="Ig_V-set"/>
</dbReference>
<evidence type="ECO:0000256" key="4">
    <source>
        <dbReference type="ARBA" id="ARBA00022729"/>
    </source>
</evidence>
<keyword evidence="7" id="KW-1015">Disulfide bond</keyword>
<evidence type="ECO:0000256" key="3">
    <source>
        <dbReference type="ARBA" id="ARBA00022692"/>
    </source>
</evidence>
<keyword evidence="3 11" id="KW-0812">Transmembrane</keyword>
<dbReference type="InterPro" id="IPR051713">
    <property type="entry name" value="T-cell_Activation_Regulation"/>
</dbReference>
<comment type="caution">
    <text evidence="14">The sequence shown here is derived from an EMBL/GenBank/DDBJ whole genome shotgun (WGS) entry which is preliminary data.</text>
</comment>
<dbReference type="GO" id="GO:0071222">
    <property type="term" value="P:cellular response to lipopolysaccharide"/>
    <property type="evidence" value="ECO:0007669"/>
    <property type="project" value="TreeGrafter"/>
</dbReference>
<dbReference type="GO" id="GO:0009897">
    <property type="term" value="C:external side of plasma membrane"/>
    <property type="evidence" value="ECO:0007669"/>
    <property type="project" value="TreeGrafter"/>
</dbReference>
<evidence type="ECO:0000256" key="6">
    <source>
        <dbReference type="ARBA" id="ARBA00023136"/>
    </source>
</evidence>
<feature type="signal peptide" evidence="12">
    <location>
        <begin position="1"/>
        <end position="23"/>
    </location>
</feature>
<feature type="transmembrane region" description="Helical" evidence="11">
    <location>
        <begin position="218"/>
        <end position="240"/>
    </location>
</feature>
<keyword evidence="2" id="KW-1003">Cell membrane</keyword>